<reference evidence="1" key="1">
    <citation type="submission" date="2023-03" db="EMBL/GenBank/DDBJ databases">
        <authorList>
            <person name="Steffen K."/>
            <person name="Cardenas P."/>
        </authorList>
    </citation>
    <scope>NUCLEOTIDE SEQUENCE</scope>
</reference>
<dbReference type="AlphaFoldDB" id="A0AA35SEI6"/>
<sequence>MDLDGSAEGHRTAMDDDVFVARVEDGLERVTNRNVELRVNEDEPTYLEVGLDGLAPRVALARDQGRITV</sequence>
<dbReference type="EMBL" id="CASHTH010002320">
    <property type="protein sequence ID" value="CAI8028199.1"/>
    <property type="molecule type" value="Genomic_DNA"/>
</dbReference>
<evidence type="ECO:0000313" key="2">
    <source>
        <dbReference type="Proteomes" id="UP001174909"/>
    </source>
</evidence>
<gene>
    <name evidence="1" type="ORF">GBAR_LOCUS16082</name>
</gene>
<organism evidence="1 2">
    <name type="scientific">Geodia barretti</name>
    <name type="common">Barrett's horny sponge</name>
    <dbReference type="NCBI Taxonomy" id="519541"/>
    <lineage>
        <taxon>Eukaryota</taxon>
        <taxon>Metazoa</taxon>
        <taxon>Porifera</taxon>
        <taxon>Demospongiae</taxon>
        <taxon>Heteroscleromorpha</taxon>
        <taxon>Tetractinellida</taxon>
        <taxon>Astrophorina</taxon>
        <taxon>Geodiidae</taxon>
        <taxon>Geodia</taxon>
    </lineage>
</organism>
<protein>
    <submittedName>
        <fullName evidence="1">Uncharacterized protein</fullName>
    </submittedName>
</protein>
<dbReference type="Proteomes" id="UP001174909">
    <property type="component" value="Unassembled WGS sequence"/>
</dbReference>
<comment type="caution">
    <text evidence="1">The sequence shown here is derived from an EMBL/GenBank/DDBJ whole genome shotgun (WGS) entry which is preliminary data.</text>
</comment>
<keyword evidence="2" id="KW-1185">Reference proteome</keyword>
<proteinExistence type="predicted"/>
<accession>A0AA35SEI6</accession>
<evidence type="ECO:0000313" key="1">
    <source>
        <dbReference type="EMBL" id="CAI8028199.1"/>
    </source>
</evidence>
<name>A0AA35SEI6_GEOBA</name>